<keyword evidence="1" id="KW-1133">Transmembrane helix</keyword>
<dbReference type="InterPro" id="IPR025489">
    <property type="entry name" value="DUF4381"/>
</dbReference>
<protein>
    <submittedName>
        <fullName evidence="2">DUF4381 family protein</fullName>
    </submittedName>
</protein>
<feature type="transmembrane region" description="Helical" evidence="1">
    <location>
        <begin position="23"/>
        <end position="42"/>
    </location>
</feature>
<gene>
    <name evidence="2" type="ORF">GS399_19940</name>
</gene>
<dbReference type="EMBL" id="WVHT01000016">
    <property type="protein sequence ID" value="MXV53244.1"/>
    <property type="molecule type" value="Genomic_DNA"/>
</dbReference>
<dbReference type="AlphaFoldDB" id="A0A7K1YF61"/>
<evidence type="ECO:0000313" key="2">
    <source>
        <dbReference type="EMBL" id="MXV53244.1"/>
    </source>
</evidence>
<keyword evidence="1" id="KW-0472">Membrane</keyword>
<reference evidence="2 3" key="1">
    <citation type="submission" date="2019-11" db="EMBL/GenBank/DDBJ databases">
        <title>Pedobacter sp. HMF7647 Genome sequencing and assembly.</title>
        <authorList>
            <person name="Kang H."/>
            <person name="Kim H."/>
            <person name="Joh K."/>
        </authorList>
    </citation>
    <scope>NUCLEOTIDE SEQUENCE [LARGE SCALE GENOMIC DNA]</scope>
    <source>
        <strain evidence="2 3">HMF7647</strain>
    </source>
</reference>
<dbReference type="Proteomes" id="UP000466586">
    <property type="component" value="Unassembled WGS sequence"/>
</dbReference>
<keyword evidence="1" id="KW-0812">Transmembrane</keyword>
<comment type="caution">
    <text evidence="2">The sequence shown here is derived from an EMBL/GenBank/DDBJ whole genome shotgun (WGS) entry which is preliminary data.</text>
</comment>
<dbReference type="RefSeq" id="WP_160846423.1">
    <property type="nucleotide sequence ID" value="NZ_WVHT01000016.1"/>
</dbReference>
<dbReference type="Pfam" id="PF14316">
    <property type="entry name" value="DUF4381"/>
    <property type="match status" value="1"/>
</dbReference>
<organism evidence="2 3">
    <name type="scientific">Hufsiella arboris</name>
    <dbReference type="NCBI Taxonomy" id="2695275"/>
    <lineage>
        <taxon>Bacteria</taxon>
        <taxon>Pseudomonadati</taxon>
        <taxon>Bacteroidota</taxon>
        <taxon>Sphingobacteriia</taxon>
        <taxon>Sphingobacteriales</taxon>
        <taxon>Sphingobacteriaceae</taxon>
        <taxon>Hufsiella</taxon>
    </lineage>
</organism>
<keyword evidence="3" id="KW-1185">Reference proteome</keyword>
<sequence>MNNDIGTLIEPQPVPFTFGAPGWYVLGVLILIILLVAGWLIMRHYQLNRYRAEAVHYLEQLIGAESDNLSPDAPAALVYESQMLLKRIAMKNYGRRLVAGERESGWTDFINSTWRERSFDENDARLFGQAIYSREVIKLPQATEFADKVRRWIRQHKRRMRSGATKS</sequence>
<evidence type="ECO:0000313" key="3">
    <source>
        <dbReference type="Proteomes" id="UP000466586"/>
    </source>
</evidence>
<name>A0A7K1YF61_9SPHI</name>
<accession>A0A7K1YF61</accession>
<evidence type="ECO:0000256" key="1">
    <source>
        <dbReference type="SAM" id="Phobius"/>
    </source>
</evidence>
<proteinExistence type="predicted"/>